<dbReference type="GO" id="GO:0005912">
    <property type="term" value="C:adherens junction"/>
    <property type="evidence" value="ECO:0007669"/>
    <property type="project" value="UniProtKB-SubCell"/>
</dbReference>
<dbReference type="Gene3D" id="1.25.10.10">
    <property type="entry name" value="Leucine-rich Repeat Variant"/>
    <property type="match status" value="1"/>
</dbReference>
<dbReference type="GO" id="GO:0005886">
    <property type="term" value="C:plasma membrane"/>
    <property type="evidence" value="ECO:0007669"/>
    <property type="project" value="TreeGrafter"/>
</dbReference>
<evidence type="ECO:0000256" key="4">
    <source>
        <dbReference type="ARBA" id="ARBA00005462"/>
    </source>
</evidence>
<evidence type="ECO:0000256" key="5">
    <source>
        <dbReference type="ARBA" id="ARBA00022490"/>
    </source>
</evidence>
<evidence type="ECO:0000256" key="1">
    <source>
        <dbReference type="ARBA" id="ARBA00004123"/>
    </source>
</evidence>
<evidence type="ECO:0000256" key="11">
    <source>
        <dbReference type="SAM" id="MobiDB-lite"/>
    </source>
</evidence>
<keyword evidence="7" id="KW-0130">Cell adhesion</keyword>
<dbReference type="PROSITE" id="PS50176">
    <property type="entry name" value="ARM_REPEAT"/>
    <property type="match status" value="3"/>
</dbReference>
<dbReference type="PANTHER" id="PTHR10372">
    <property type="entry name" value="PLAKOPHILLIN-RELATED"/>
    <property type="match status" value="1"/>
</dbReference>
<feature type="region of interest" description="Disordered" evidence="11">
    <location>
        <begin position="90"/>
        <end position="112"/>
    </location>
</feature>
<dbReference type="EMBL" id="JAERUA010000017">
    <property type="protein sequence ID" value="KAI1888190.1"/>
    <property type="molecule type" value="Genomic_DNA"/>
</dbReference>
<evidence type="ECO:0000256" key="6">
    <source>
        <dbReference type="ARBA" id="ARBA00022737"/>
    </source>
</evidence>
<protein>
    <recommendedName>
        <fullName evidence="14">Catenin delta-1</fullName>
    </recommendedName>
</protein>
<dbReference type="AlphaFoldDB" id="A0A8T3CWS5"/>
<proteinExistence type="inferred from homology"/>
<accession>A0A8T3CWS5</accession>
<dbReference type="PANTHER" id="PTHR10372:SF6">
    <property type="entry name" value="CATENIN DELTA-1"/>
    <property type="match status" value="1"/>
</dbReference>
<comment type="subcellular location">
    <subcellularLocation>
        <location evidence="3">Cell junction</location>
        <location evidence="3">Adherens junction</location>
    </subcellularLocation>
    <subcellularLocation>
        <location evidence="2">Cytoplasm</location>
    </subcellularLocation>
    <subcellularLocation>
        <location evidence="1">Nucleus</location>
    </subcellularLocation>
</comment>
<evidence type="ECO:0000313" key="13">
    <source>
        <dbReference type="Proteomes" id="UP000829720"/>
    </source>
</evidence>
<comment type="similarity">
    <text evidence="4">Belongs to the beta-catenin family.</text>
</comment>
<dbReference type="SUPFAM" id="SSF48371">
    <property type="entry name" value="ARM repeat"/>
    <property type="match status" value="1"/>
</dbReference>
<dbReference type="FunFam" id="1.25.10.10:FF:000007">
    <property type="entry name" value="ARVCF, delta catenin family member"/>
    <property type="match status" value="1"/>
</dbReference>
<keyword evidence="5" id="KW-0963">Cytoplasm</keyword>
<dbReference type="SMART" id="SM00185">
    <property type="entry name" value="ARM"/>
    <property type="match status" value="7"/>
</dbReference>
<feature type="region of interest" description="Disordered" evidence="11">
    <location>
        <begin position="30"/>
        <end position="54"/>
    </location>
</feature>
<evidence type="ECO:0000256" key="3">
    <source>
        <dbReference type="ARBA" id="ARBA00004536"/>
    </source>
</evidence>
<dbReference type="GO" id="GO:0005634">
    <property type="term" value="C:nucleus"/>
    <property type="evidence" value="ECO:0007669"/>
    <property type="project" value="UniProtKB-SubCell"/>
</dbReference>
<evidence type="ECO:0000256" key="8">
    <source>
        <dbReference type="ARBA" id="ARBA00022949"/>
    </source>
</evidence>
<evidence type="ECO:0000256" key="10">
    <source>
        <dbReference type="PROSITE-ProRule" id="PRU00259"/>
    </source>
</evidence>
<dbReference type="InterPro" id="IPR028435">
    <property type="entry name" value="Plakophilin/d_Catenin"/>
</dbReference>
<evidence type="ECO:0000313" key="12">
    <source>
        <dbReference type="EMBL" id="KAI1888190.1"/>
    </source>
</evidence>
<sequence length="929" mass="102392">MEQCESAASLLASVREQEVQFERLTRALEEERRRVGHSSPLPRSLPTPQNGRVAGDVDIDRLKLSEAYINGTQYRMLDPGHVVAETYTLEEDPQEAPSVISVETSEDGTTRRTETTVKKTTKTITTRTVIPSVSDTMSLDGGGSVSGGGGYAATLDRVYRQGGGGDYPTATVPRNYHYGPAGGYDDYRPGPPSDTYASLSRGMRMDDRYRPVDGYRTLDSGYRAPSRGQLDPYAAQPQVRMGSSAMDLQRYVPEPYGPEDDQRSLGYDDMDYGMGPPPMHPGYGTVPRLATGGGGLDRRRLRSCEDTLDGDMGPGGDPYCWGSPMAQMERGSMASLDSTLRKGGPNTWRQPELPEVIAMLNYRLDPVKSNAAAYLQHLTFKNDKVKSEVRRLKGIPALVSLLDNPKKEVHHSACGALKNISYGRDPDNKIAIKNCDGVPALVRLLRKARDQDLTDTITGTLWNLSSHDSVKMEIVDHALHALSDEVMVPHSGWERDGAAEDSCKPKHLEWETALTNTAGCLRNVSSERSEARRKLRECTGLVDSLMYIVKSQIDRKDVDNKLVENCVCLLRNLSYQVHREVPGCERYQEALTPNQGSAPGSAQKGGCFGSRKGKDEWFSKGKRDADDSTADLIDIPKRMTPAKGYELLFQPEVVQVYTALLRDSKNPSVLEAAAGAVQNLCAGRWTYGRYVRAIVRQEKGLPMMAELLAHGNDRVVKAMSGALRNLAIDARNRDLLGKHAVPHLVANLPAAGQQQPVRALSEETVVSVLSTLAEVLGTSVEAAKTLRASQGVERLVLINKDSNRSEREVRGAGQVLQIVWAHKELRKPLEKDGWKKTDFMVNLNPPAAPRNNGGPYEDTTLPLIDRGEKRDRDMIPLNDMGPDTYSTLDQRERRHTLDNALDMSDREVIQGGMYGNRKGSLPLVDSYDG</sequence>
<gene>
    <name evidence="12" type="ORF">AGOR_G00182470</name>
</gene>
<keyword evidence="13" id="KW-1185">Reference proteome</keyword>
<name>A0A8T3CWS5_9TELE</name>
<dbReference type="GO" id="GO:0098609">
    <property type="term" value="P:cell-cell adhesion"/>
    <property type="evidence" value="ECO:0007669"/>
    <property type="project" value="InterPro"/>
</dbReference>
<evidence type="ECO:0000256" key="9">
    <source>
        <dbReference type="ARBA" id="ARBA00023242"/>
    </source>
</evidence>
<organism evidence="12 13">
    <name type="scientific">Albula goreensis</name>
    <dbReference type="NCBI Taxonomy" id="1534307"/>
    <lineage>
        <taxon>Eukaryota</taxon>
        <taxon>Metazoa</taxon>
        <taxon>Chordata</taxon>
        <taxon>Craniata</taxon>
        <taxon>Vertebrata</taxon>
        <taxon>Euteleostomi</taxon>
        <taxon>Actinopterygii</taxon>
        <taxon>Neopterygii</taxon>
        <taxon>Teleostei</taxon>
        <taxon>Albuliformes</taxon>
        <taxon>Albulidae</taxon>
        <taxon>Albula</taxon>
    </lineage>
</organism>
<keyword evidence="8" id="KW-0965">Cell junction</keyword>
<evidence type="ECO:0000256" key="7">
    <source>
        <dbReference type="ARBA" id="ARBA00022889"/>
    </source>
</evidence>
<comment type="caution">
    <text evidence="12">The sequence shown here is derived from an EMBL/GenBank/DDBJ whole genome shotgun (WGS) entry which is preliminary data.</text>
</comment>
<evidence type="ECO:0000256" key="2">
    <source>
        <dbReference type="ARBA" id="ARBA00004496"/>
    </source>
</evidence>
<feature type="repeat" description="ARM" evidence="10">
    <location>
        <begin position="436"/>
        <end position="479"/>
    </location>
</feature>
<keyword evidence="6" id="KW-0677">Repeat</keyword>
<feature type="repeat" description="ARM" evidence="10">
    <location>
        <begin position="393"/>
        <end position="421"/>
    </location>
</feature>
<dbReference type="Pfam" id="PF00514">
    <property type="entry name" value="Arm"/>
    <property type="match status" value="3"/>
</dbReference>
<keyword evidence="9" id="KW-0539">Nucleus</keyword>
<dbReference type="Proteomes" id="UP000829720">
    <property type="component" value="Unassembled WGS sequence"/>
</dbReference>
<reference evidence="12" key="1">
    <citation type="submission" date="2021-01" db="EMBL/GenBank/DDBJ databases">
        <authorList>
            <person name="Zahm M."/>
            <person name="Roques C."/>
            <person name="Cabau C."/>
            <person name="Klopp C."/>
            <person name="Donnadieu C."/>
            <person name="Jouanno E."/>
            <person name="Lampietro C."/>
            <person name="Louis A."/>
            <person name="Herpin A."/>
            <person name="Echchiki A."/>
            <person name="Berthelot C."/>
            <person name="Parey E."/>
            <person name="Roest-Crollius H."/>
            <person name="Braasch I."/>
            <person name="Postlethwait J."/>
            <person name="Bobe J."/>
            <person name="Montfort J."/>
            <person name="Bouchez O."/>
            <person name="Begum T."/>
            <person name="Mejri S."/>
            <person name="Adams A."/>
            <person name="Chen W.-J."/>
            <person name="Guiguen Y."/>
        </authorList>
    </citation>
    <scope>NUCLEOTIDE SEQUENCE</scope>
    <source>
        <tissue evidence="12">Blood</tissue>
    </source>
</reference>
<dbReference type="InterPro" id="IPR011989">
    <property type="entry name" value="ARM-like"/>
</dbReference>
<evidence type="ECO:0008006" key="14">
    <source>
        <dbReference type="Google" id="ProtNLM"/>
    </source>
</evidence>
<feature type="repeat" description="ARM" evidence="10">
    <location>
        <begin position="699"/>
        <end position="741"/>
    </location>
</feature>
<dbReference type="GO" id="GO:0005737">
    <property type="term" value="C:cytoplasm"/>
    <property type="evidence" value="ECO:0007669"/>
    <property type="project" value="UniProtKB-SubCell"/>
</dbReference>
<dbReference type="InterPro" id="IPR000225">
    <property type="entry name" value="Armadillo"/>
</dbReference>
<dbReference type="InterPro" id="IPR016024">
    <property type="entry name" value="ARM-type_fold"/>
</dbReference>
<dbReference type="OrthoDB" id="3245100at2759"/>